<comment type="caution">
    <text evidence="1">The sequence shown here is derived from an EMBL/GenBank/DDBJ whole genome shotgun (WGS) entry which is preliminary data.</text>
</comment>
<dbReference type="Proteomes" id="UP000324800">
    <property type="component" value="Unassembled WGS sequence"/>
</dbReference>
<feature type="non-terminal residue" evidence="1">
    <location>
        <position position="30"/>
    </location>
</feature>
<protein>
    <submittedName>
        <fullName evidence="1">Uncharacterized protein</fullName>
    </submittedName>
</protein>
<proteinExistence type="predicted"/>
<name>A0A5J4VY75_9EUKA</name>
<evidence type="ECO:0000313" key="2">
    <source>
        <dbReference type="Proteomes" id="UP000324800"/>
    </source>
</evidence>
<dbReference type="AlphaFoldDB" id="A0A5J4VY75"/>
<evidence type="ECO:0000313" key="1">
    <source>
        <dbReference type="EMBL" id="KAA6387482.1"/>
    </source>
</evidence>
<gene>
    <name evidence="1" type="ORF">EZS28_016990</name>
</gene>
<sequence>MTASETASILLTDNKQAAETATSKDGIIDQ</sequence>
<accession>A0A5J4VY75</accession>
<reference evidence="1 2" key="1">
    <citation type="submission" date="2019-03" db="EMBL/GenBank/DDBJ databases">
        <title>Single cell metagenomics reveals metabolic interactions within the superorganism composed of flagellate Streblomastix strix and complex community of Bacteroidetes bacteria on its surface.</title>
        <authorList>
            <person name="Treitli S.C."/>
            <person name="Kolisko M."/>
            <person name="Husnik F."/>
            <person name="Keeling P."/>
            <person name="Hampl V."/>
        </authorList>
    </citation>
    <scope>NUCLEOTIDE SEQUENCE [LARGE SCALE GENOMIC DNA]</scope>
    <source>
        <strain evidence="1">ST1C</strain>
    </source>
</reference>
<organism evidence="1 2">
    <name type="scientific">Streblomastix strix</name>
    <dbReference type="NCBI Taxonomy" id="222440"/>
    <lineage>
        <taxon>Eukaryota</taxon>
        <taxon>Metamonada</taxon>
        <taxon>Preaxostyla</taxon>
        <taxon>Oxymonadida</taxon>
        <taxon>Streblomastigidae</taxon>
        <taxon>Streblomastix</taxon>
    </lineage>
</organism>
<dbReference type="EMBL" id="SNRW01004358">
    <property type="protein sequence ID" value="KAA6387482.1"/>
    <property type="molecule type" value="Genomic_DNA"/>
</dbReference>